<feature type="domain" description="Ice-binding protein C-terminal" evidence="1">
    <location>
        <begin position="181"/>
        <end position="206"/>
    </location>
</feature>
<proteinExistence type="predicted"/>
<name>A0ABP7E8U5_9SPHN</name>
<keyword evidence="3" id="KW-1185">Reference proteome</keyword>
<dbReference type="EMBL" id="BAABBF010000005">
    <property type="protein sequence ID" value="GAA3714746.1"/>
    <property type="molecule type" value="Genomic_DNA"/>
</dbReference>
<evidence type="ECO:0000313" key="3">
    <source>
        <dbReference type="Proteomes" id="UP001500523"/>
    </source>
</evidence>
<reference evidence="3" key="1">
    <citation type="journal article" date="2019" name="Int. J. Syst. Evol. Microbiol.">
        <title>The Global Catalogue of Microorganisms (GCM) 10K type strain sequencing project: providing services to taxonomists for standard genome sequencing and annotation.</title>
        <authorList>
            <consortium name="The Broad Institute Genomics Platform"/>
            <consortium name="The Broad Institute Genome Sequencing Center for Infectious Disease"/>
            <person name="Wu L."/>
            <person name="Ma J."/>
        </authorList>
    </citation>
    <scope>NUCLEOTIDE SEQUENCE [LARGE SCALE GENOMIC DNA]</scope>
    <source>
        <strain evidence="3">JCM 17498</strain>
    </source>
</reference>
<evidence type="ECO:0000259" key="1">
    <source>
        <dbReference type="Pfam" id="PF07589"/>
    </source>
</evidence>
<gene>
    <name evidence="2" type="ORF">GCM10022268_24310</name>
</gene>
<organism evidence="2 3">
    <name type="scientific">Sphingomonas cynarae</name>
    <dbReference type="NCBI Taxonomy" id="930197"/>
    <lineage>
        <taxon>Bacteria</taxon>
        <taxon>Pseudomonadati</taxon>
        <taxon>Pseudomonadota</taxon>
        <taxon>Alphaproteobacteria</taxon>
        <taxon>Sphingomonadales</taxon>
        <taxon>Sphingomonadaceae</taxon>
        <taxon>Sphingomonas</taxon>
    </lineage>
</organism>
<dbReference type="Proteomes" id="UP001500523">
    <property type="component" value="Unassembled WGS sequence"/>
</dbReference>
<evidence type="ECO:0000313" key="2">
    <source>
        <dbReference type="EMBL" id="GAA3714746.1"/>
    </source>
</evidence>
<sequence>MKVSAWTLTPETSKSYWNIFYPFNTYTVVTPSAVKATTLAAYTVGLGDLGAGESTDNATHTIDNQINDDFLLLEFSEAVTLGSINLNAYALDGTGRDSDALIAWGMKAGPINPTGLDSNGLNALFAGSQESLGNGTSGIRTLNLSGKQGNLWMIGASQLNADGITDGFKLAGLTVTTAVAAVPEPATWAMMFVGFAMVGAAARYRRRSTTAIIA</sequence>
<comment type="caution">
    <text evidence="2">The sequence shown here is derived from an EMBL/GenBank/DDBJ whole genome shotgun (WGS) entry which is preliminary data.</text>
</comment>
<dbReference type="Pfam" id="PF07589">
    <property type="entry name" value="PEP-CTERM"/>
    <property type="match status" value="1"/>
</dbReference>
<protein>
    <recommendedName>
        <fullName evidence="1">Ice-binding protein C-terminal domain-containing protein</fullName>
    </recommendedName>
</protein>
<dbReference type="NCBIfam" id="NF035944">
    <property type="entry name" value="PEPxxWA-CTERM"/>
    <property type="match status" value="1"/>
</dbReference>
<dbReference type="InterPro" id="IPR013424">
    <property type="entry name" value="Ice-binding_C"/>
</dbReference>
<dbReference type="NCBIfam" id="TIGR02595">
    <property type="entry name" value="PEP_CTERM"/>
    <property type="match status" value="1"/>
</dbReference>
<accession>A0ABP7E8U5</accession>